<dbReference type="InterPro" id="IPR007607">
    <property type="entry name" value="BacA/B"/>
</dbReference>
<dbReference type="EMBL" id="JBHMEW010000008">
    <property type="protein sequence ID" value="MFB9210727.1"/>
    <property type="molecule type" value="Genomic_DNA"/>
</dbReference>
<comment type="similarity">
    <text evidence="1">Belongs to the bactofilin family.</text>
</comment>
<name>A0ABV5J2I9_9BACT</name>
<evidence type="ECO:0000313" key="4">
    <source>
        <dbReference type="Proteomes" id="UP001589654"/>
    </source>
</evidence>
<dbReference type="PANTHER" id="PTHR35024:SF4">
    <property type="entry name" value="POLYMER-FORMING CYTOSKELETAL PROTEIN"/>
    <property type="match status" value="1"/>
</dbReference>
<organism evidence="3 4">
    <name type="scientific">Echinicola jeungdonensis</name>
    <dbReference type="NCBI Taxonomy" id="709343"/>
    <lineage>
        <taxon>Bacteria</taxon>
        <taxon>Pseudomonadati</taxon>
        <taxon>Bacteroidota</taxon>
        <taxon>Cytophagia</taxon>
        <taxon>Cytophagales</taxon>
        <taxon>Cyclobacteriaceae</taxon>
        <taxon>Echinicola</taxon>
    </lineage>
</organism>
<gene>
    <name evidence="3" type="ORF">ACFFUR_02850</name>
</gene>
<keyword evidence="4" id="KW-1185">Reference proteome</keyword>
<proteinExistence type="inferred from homology"/>
<dbReference type="PANTHER" id="PTHR35024">
    <property type="entry name" value="HYPOTHETICAL CYTOSOLIC PROTEIN"/>
    <property type="match status" value="1"/>
</dbReference>
<comment type="caution">
    <text evidence="3">The sequence shown here is derived from an EMBL/GenBank/DDBJ whole genome shotgun (WGS) entry which is preliminary data.</text>
</comment>
<dbReference type="Pfam" id="PF04519">
    <property type="entry name" value="Bactofilin"/>
    <property type="match status" value="1"/>
</dbReference>
<protein>
    <submittedName>
        <fullName evidence="3">Polymer-forming cytoskeletal protein</fullName>
    </submittedName>
</protein>
<sequence length="157" mass="16999">MFNKTEEKKAAVEMVNSSNVIAKETTIKGDIITYGNIRIEGTVEGTLSSKTKIVIGDSAFLKGNIDSKEAEIAGKIVGEVRCTEILFLKKTAVIEGNIYSKRLVIENGAVFNGECKMAENKNQSDNPEDTKKPEKGKGQNNEKEKSGASQGKEILTG</sequence>
<dbReference type="RefSeq" id="WP_290246971.1">
    <property type="nucleotide sequence ID" value="NZ_JAUFQT010000001.1"/>
</dbReference>
<evidence type="ECO:0000313" key="3">
    <source>
        <dbReference type="EMBL" id="MFB9210727.1"/>
    </source>
</evidence>
<evidence type="ECO:0000256" key="1">
    <source>
        <dbReference type="ARBA" id="ARBA00044755"/>
    </source>
</evidence>
<accession>A0ABV5J2I9</accession>
<feature type="compositionally biased region" description="Basic and acidic residues" evidence="2">
    <location>
        <begin position="128"/>
        <end position="146"/>
    </location>
</feature>
<dbReference type="Proteomes" id="UP001589654">
    <property type="component" value="Unassembled WGS sequence"/>
</dbReference>
<reference evidence="3 4" key="1">
    <citation type="submission" date="2024-09" db="EMBL/GenBank/DDBJ databases">
        <authorList>
            <person name="Sun Q."/>
            <person name="Mori K."/>
        </authorList>
    </citation>
    <scope>NUCLEOTIDE SEQUENCE [LARGE SCALE GENOMIC DNA]</scope>
    <source>
        <strain evidence="3 4">CECT 7682</strain>
    </source>
</reference>
<feature type="region of interest" description="Disordered" evidence="2">
    <location>
        <begin position="118"/>
        <end position="157"/>
    </location>
</feature>
<evidence type="ECO:0000256" key="2">
    <source>
        <dbReference type="SAM" id="MobiDB-lite"/>
    </source>
</evidence>